<keyword evidence="5" id="KW-1185">Reference proteome</keyword>
<keyword evidence="1" id="KW-0378">Hydrolase</keyword>
<protein>
    <submittedName>
        <fullName evidence="4">Isochorismatase family protein</fullName>
    </submittedName>
</protein>
<dbReference type="Gene3D" id="3.40.50.850">
    <property type="entry name" value="Isochorismatase-like"/>
    <property type="match status" value="1"/>
</dbReference>
<gene>
    <name evidence="4" type="ORF">ACFFTP_24580</name>
</gene>
<evidence type="ECO:0000256" key="1">
    <source>
        <dbReference type="ARBA" id="ARBA00022801"/>
    </source>
</evidence>
<evidence type="ECO:0000313" key="4">
    <source>
        <dbReference type="EMBL" id="MFB9557351.1"/>
    </source>
</evidence>
<feature type="domain" description="Isochorismatase-like" evidence="3">
    <location>
        <begin position="45"/>
        <end position="182"/>
    </location>
</feature>
<dbReference type="PANTHER" id="PTHR43540">
    <property type="entry name" value="PEROXYUREIDOACRYLATE/UREIDOACRYLATE AMIDOHYDROLASE-RELATED"/>
    <property type="match status" value="1"/>
</dbReference>
<dbReference type="Proteomes" id="UP001589716">
    <property type="component" value="Unassembled WGS sequence"/>
</dbReference>
<dbReference type="SUPFAM" id="SSF52499">
    <property type="entry name" value="Isochorismatase-like hydrolases"/>
    <property type="match status" value="1"/>
</dbReference>
<evidence type="ECO:0000256" key="2">
    <source>
        <dbReference type="SAM" id="MobiDB-lite"/>
    </source>
</evidence>
<dbReference type="EMBL" id="JBHMCT010000014">
    <property type="protein sequence ID" value="MFB9557351.1"/>
    <property type="molecule type" value="Genomic_DNA"/>
</dbReference>
<organism evidence="4 5">
    <name type="scientific">Streptomyces roseoviridis</name>
    <dbReference type="NCBI Taxonomy" id="67361"/>
    <lineage>
        <taxon>Bacteria</taxon>
        <taxon>Bacillati</taxon>
        <taxon>Actinomycetota</taxon>
        <taxon>Actinomycetes</taxon>
        <taxon>Kitasatosporales</taxon>
        <taxon>Streptomycetaceae</taxon>
        <taxon>Streptomyces</taxon>
    </lineage>
</organism>
<dbReference type="InterPro" id="IPR000868">
    <property type="entry name" value="Isochorismatase-like_dom"/>
</dbReference>
<feature type="region of interest" description="Disordered" evidence="2">
    <location>
        <begin position="1"/>
        <end position="24"/>
    </location>
</feature>
<comment type="caution">
    <text evidence="4">The sequence shown here is derived from an EMBL/GenBank/DDBJ whole genome shotgun (WGS) entry which is preliminary data.</text>
</comment>
<proteinExistence type="predicted"/>
<dbReference type="InterPro" id="IPR050272">
    <property type="entry name" value="Isochorismatase-like_hydrls"/>
</dbReference>
<dbReference type="InterPro" id="IPR036380">
    <property type="entry name" value="Isochorismatase-like_sf"/>
</dbReference>
<accession>A0ABV5QV15</accession>
<evidence type="ECO:0000313" key="5">
    <source>
        <dbReference type="Proteomes" id="UP001589716"/>
    </source>
</evidence>
<evidence type="ECO:0000259" key="3">
    <source>
        <dbReference type="Pfam" id="PF00857"/>
    </source>
</evidence>
<reference evidence="4 5" key="1">
    <citation type="submission" date="2024-09" db="EMBL/GenBank/DDBJ databases">
        <authorList>
            <person name="Sun Q."/>
            <person name="Mori K."/>
        </authorList>
    </citation>
    <scope>NUCLEOTIDE SEQUENCE [LARGE SCALE GENOMIC DNA]</scope>
    <source>
        <strain evidence="4 5">JCM 4414</strain>
    </source>
</reference>
<dbReference type="RefSeq" id="WP_345484059.1">
    <property type="nucleotide sequence ID" value="NZ_BAAAWU010000001.1"/>
</dbReference>
<name>A0ABV5QV15_9ACTN</name>
<dbReference type="PANTHER" id="PTHR43540:SF15">
    <property type="entry name" value="BLR5631 PROTEIN"/>
    <property type="match status" value="1"/>
</dbReference>
<sequence length="218" mass="22139">MPTTTPSPATPSAASPAAPSTAAASTTLRELSGFDPTPASLAGSTLILVDYQNTYTRGVMELAGWEAALDAAAELLARARAAGARVVHVINDGGEGTPYDIRAEIGQIHPRVAPVEGEPVVVKTAPDAFVGTDLGEHLDAAGTKDVVVAGFMTHMCVAFTTAGAFLRGNRPTVVADACATRPLATPGGQVSAEQLHRGALATIGDLYGVVVPDASALR</sequence>
<dbReference type="Pfam" id="PF00857">
    <property type="entry name" value="Isochorismatase"/>
    <property type="match status" value="1"/>
</dbReference>